<accession>A0A9W4SX21</accession>
<protein>
    <submittedName>
        <fullName evidence="2">14153_t:CDS:1</fullName>
    </submittedName>
</protein>
<dbReference type="AlphaFoldDB" id="A0A9W4SX21"/>
<evidence type="ECO:0000313" key="3">
    <source>
        <dbReference type="Proteomes" id="UP001153678"/>
    </source>
</evidence>
<dbReference type="InterPro" id="IPR001810">
    <property type="entry name" value="F-box_dom"/>
</dbReference>
<evidence type="ECO:0000259" key="1">
    <source>
        <dbReference type="Pfam" id="PF12937"/>
    </source>
</evidence>
<dbReference type="Gene3D" id="3.80.10.10">
    <property type="entry name" value="Ribonuclease Inhibitor"/>
    <property type="match status" value="1"/>
</dbReference>
<dbReference type="Gene3D" id="1.20.1280.50">
    <property type="match status" value="1"/>
</dbReference>
<dbReference type="InterPro" id="IPR036047">
    <property type="entry name" value="F-box-like_dom_sf"/>
</dbReference>
<dbReference type="OrthoDB" id="2343567at2759"/>
<sequence length="442" mass="51580">MKNYSIREIRSLKNELYLPIRINQLKTPPQLPTDILHEIFKYLTHSIALNSTLLVCHHWSEVCVPFLWRNIRNYKTLISCLPNESKELLRRNDIIIPTSTPFFNYTQFIKFLSIEKTSLIGLGFESNHFQDVTYSTYPGTVRCLKDLSELTCTSDVFSEFFYHIFKICKNLRLIKLVIVECNITRSLSDLFSAMKDLKHIKIVPNCGWDDFTEYLCELPNSLIKLEIYAQENFMSLSKVERLKNLEEITLCFNDVDSFEGFETCHFPRLKIFELQKASPDGERLTEFLEINGNQLEELYLGSSDSLTNLAIFKNCPNLKSLYTPFLNEEDETLKMILLNCQKLEHVRFCCGTDYLSESTILDLVVTHAPENFYGISLYYPKGQDTGLLSYDLNNFFINWAIRKPLKLIVFSLVNARRALANPKIIDVFEKDEFDVIKRLQIF</sequence>
<dbReference type="Proteomes" id="UP001153678">
    <property type="component" value="Unassembled WGS sequence"/>
</dbReference>
<dbReference type="PANTHER" id="PTHR38926">
    <property type="entry name" value="F-BOX DOMAIN CONTAINING PROTEIN, EXPRESSED"/>
    <property type="match status" value="1"/>
</dbReference>
<dbReference type="InterPro" id="IPR032675">
    <property type="entry name" value="LRR_dom_sf"/>
</dbReference>
<feature type="domain" description="F-box" evidence="1">
    <location>
        <begin position="30"/>
        <end position="72"/>
    </location>
</feature>
<comment type="caution">
    <text evidence="2">The sequence shown here is derived from an EMBL/GenBank/DDBJ whole genome shotgun (WGS) entry which is preliminary data.</text>
</comment>
<dbReference type="EMBL" id="CAMKVN010003109">
    <property type="protein sequence ID" value="CAI2183728.1"/>
    <property type="molecule type" value="Genomic_DNA"/>
</dbReference>
<reference evidence="2" key="1">
    <citation type="submission" date="2022-08" db="EMBL/GenBank/DDBJ databases">
        <authorList>
            <person name="Kallberg Y."/>
            <person name="Tangrot J."/>
            <person name="Rosling A."/>
        </authorList>
    </citation>
    <scope>NUCLEOTIDE SEQUENCE</scope>
    <source>
        <strain evidence="2">Wild A</strain>
    </source>
</reference>
<keyword evidence="3" id="KW-1185">Reference proteome</keyword>
<dbReference type="Pfam" id="PF12937">
    <property type="entry name" value="F-box-like"/>
    <property type="match status" value="1"/>
</dbReference>
<organism evidence="2 3">
    <name type="scientific">Funneliformis geosporum</name>
    <dbReference type="NCBI Taxonomy" id="1117311"/>
    <lineage>
        <taxon>Eukaryota</taxon>
        <taxon>Fungi</taxon>
        <taxon>Fungi incertae sedis</taxon>
        <taxon>Mucoromycota</taxon>
        <taxon>Glomeromycotina</taxon>
        <taxon>Glomeromycetes</taxon>
        <taxon>Glomerales</taxon>
        <taxon>Glomeraceae</taxon>
        <taxon>Funneliformis</taxon>
    </lineage>
</organism>
<evidence type="ECO:0000313" key="2">
    <source>
        <dbReference type="EMBL" id="CAI2183728.1"/>
    </source>
</evidence>
<dbReference type="PANTHER" id="PTHR38926:SF5">
    <property type="entry name" value="F-BOX AND LEUCINE-RICH REPEAT PROTEIN 6"/>
    <property type="match status" value="1"/>
</dbReference>
<proteinExistence type="predicted"/>
<dbReference type="SUPFAM" id="SSF52047">
    <property type="entry name" value="RNI-like"/>
    <property type="match status" value="1"/>
</dbReference>
<name>A0A9W4SX21_9GLOM</name>
<gene>
    <name evidence="2" type="ORF">FWILDA_LOCUS11222</name>
</gene>
<dbReference type="SUPFAM" id="SSF81383">
    <property type="entry name" value="F-box domain"/>
    <property type="match status" value="1"/>
</dbReference>